<dbReference type="Pfam" id="PF07484">
    <property type="entry name" value="Collar"/>
    <property type="match status" value="1"/>
</dbReference>
<organism evidence="2 3">
    <name type="scientific">Tropicibacter oceani</name>
    <dbReference type="NCBI Taxonomy" id="3058420"/>
    <lineage>
        <taxon>Bacteria</taxon>
        <taxon>Pseudomonadati</taxon>
        <taxon>Pseudomonadota</taxon>
        <taxon>Alphaproteobacteria</taxon>
        <taxon>Rhodobacterales</taxon>
        <taxon>Roseobacteraceae</taxon>
        <taxon>Tropicibacter</taxon>
    </lineage>
</organism>
<dbReference type="SUPFAM" id="SSF88874">
    <property type="entry name" value="Receptor-binding domain of short tail fibre protein gp12"/>
    <property type="match status" value="1"/>
</dbReference>
<evidence type="ECO:0000259" key="1">
    <source>
        <dbReference type="Pfam" id="PF07484"/>
    </source>
</evidence>
<evidence type="ECO:0000313" key="2">
    <source>
        <dbReference type="EMBL" id="WGW02973.1"/>
    </source>
</evidence>
<gene>
    <name evidence="2" type="ORF">QF118_13660</name>
</gene>
<dbReference type="Proteomes" id="UP001241605">
    <property type="component" value="Chromosome"/>
</dbReference>
<feature type="domain" description="Phage tail collar" evidence="1">
    <location>
        <begin position="7"/>
        <end position="62"/>
    </location>
</feature>
<dbReference type="InterPro" id="IPR011083">
    <property type="entry name" value="Phage_tail_collar_dom"/>
</dbReference>
<reference evidence="2 3" key="1">
    <citation type="submission" date="2023-05" db="EMBL/GenBank/DDBJ databases">
        <title>YMD87, complete Genome.</title>
        <authorList>
            <person name="Zhang J."/>
            <person name="Xu X."/>
        </authorList>
    </citation>
    <scope>NUCLEOTIDE SEQUENCE [LARGE SCALE GENOMIC DNA]</scope>
    <source>
        <strain evidence="2 3">YMD87</strain>
    </source>
</reference>
<evidence type="ECO:0000313" key="3">
    <source>
        <dbReference type="Proteomes" id="UP001241605"/>
    </source>
</evidence>
<dbReference type="InterPro" id="IPR037053">
    <property type="entry name" value="Phage_tail_collar_dom_sf"/>
</dbReference>
<dbReference type="RefSeq" id="WP_282299601.1">
    <property type="nucleotide sequence ID" value="NZ_CP124616.1"/>
</dbReference>
<dbReference type="Gene3D" id="3.90.1340.10">
    <property type="entry name" value="Phage tail collar domain"/>
    <property type="match status" value="1"/>
</dbReference>
<accession>A0ABY8QG39</accession>
<protein>
    <submittedName>
        <fullName evidence="2">Tail fiber protein</fullName>
    </submittedName>
</protein>
<sequence length="176" mass="18357">MSEPYLGQVYLVGYNFATRGFALCQGQLLPIAQYSALFSLLGTFYGGDGRTNFGLPDMRGRTAIGFGDGPGLTSRNIGQKGGTETVTLTTAQIPAHSHTASLRAEGRNGNADDPGGNMIAKNAGGFRPQVPAEDVTLNPASVSVENAGGGQGHANMQPYIVMNYQIALAGVYPSRS</sequence>
<keyword evidence="3" id="KW-1185">Reference proteome</keyword>
<proteinExistence type="predicted"/>
<dbReference type="EMBL" id="CP124616">
    <property type="protein sequence ID" value="WGW02973.1"/>
    <property type="molecule type" value="Genomic_DNA"/>
</dbReference>
<name>A0ABY8QG39_9RHOB</name>